<keyword evidence="3 5" id="KW-0371">Homeobox</keyword>
<dbReference type="GO" id="GO:0005634">
    <property type="term" value="C:nucleus"/>
    <property type="evidence" value="ECO:0007669"/>
    <property type="project" value="UniProtKB-SubCell"/>
</dbReference>
<dbReference type="WBParaSite" id="MBELARI_LOCUS11099">
    <property type="protein sequence ID" value="MBELARI_LOCUS11099"/>
    <property type="gene ID" value="MBELARI_LOCUS11099"/>
</dbReference>
<feature type="compositionally biased region" description="Polar residues" evidence="7">
    <location>
        <begin position="173"/>
        <end position="187"/>
    </location>
</feature>
<feature type="domain" description="Homeobox" evidence="8">
    <location>
        <begin position="88"/>
        <end position="148"/>
    </location>
</feature>
<dbReference type="PROSITE" id="PS00027">
    <property type="entry name" value="HOMEOBOX_1"/>
    <property type="match status" value="1"/>
</dbReference>
<evidence type="ECO:0000313" key="9">
    <source>
        <dbReference type="Proteomes" id="UP000887575"/>
    </source>
</evidence>
<evidence type="ECO:0000256" key="3">
    <source>
        <dbReference type="ARBA" id="ARBA00023155"/>
    </source>
</evidence>
<dbReference type="PRINTS" id="PR00031">
    <property type="entry name" value="HTHREPRESSR"/>
</dbReference>
<name>A0AAF3EAZ2_9BILA</name>
<evidence type="ECO:0000256" key="5">
    <source>
        <dbReference type="PROSITE-ProRule" id="PRU00108"/>
    </source>
</evidence>
<dbReference type="PANTHER" id="PTHR24340:SF82">
    <property type="entry name" value="HOMEOBOX PROTEIN VND"/>
    <property type="match status" value="1"/>
</dbReference>
<evidence type="ECO:0000256" key="6">
    <source>
        <dbReference type="RuleBase" id="RU000682"/>
    </source>
</evidence>
<evidence type="ECO:0000256" key="1">
    <source>
        <dbReference type="ARBA" id="ARBA00004123"/>
    </source>
</evidence>
<dbReference type="Gene3D" id="1.10.10.60">
    <property type="entry name" value="Homeodomain-like"/>
    <property type="match status" value="1"/>
</dbReference>
<dbReference type="InterPro" id="IPR050394">
    <property type="entry name" value="Homeobox_NK-like"/>
</dbReference>
<evidence type="ECO:0000256" key="2">
    <source>
        <dbReference type="ARBA" id="ARBA00023125"/>
    </source>
</evidence>
<dbReference type="CDD" id="cd00086">
    <property type="entry name" value="homeodomain"/>
    <property type="match status" value="1"/>
</dbReference>
<dbReference type="SUPFAM" id="SSF46689">
    <property type="entry name" value="Homeodomain-like"/>
    <property type="match status" value="1"/>
</dbReference>
<evidence type="ECO:0000256" key="7">
    <source>
        <dbReference type="SAM" id="MobiDB-lite"/>
    </source>
</evidence>
<dbReference type="PANTHER" id="PTHR24340">
    <property type="entry name" value="HOMEOBOX PROTEIN NKX"/>
    <property type="match status" value="1"/>
</dbReference>
<feature type="compositionally biased region" description="Basic and acidic residues" evidence="7">
    <location>
        <begin position="163"/>
        <end position="172"/>
    </location>
</feature>
<organism evidence="9 10">
    <name type="scientific">Mesorhabditis belari</name>
    <dbReference type="NCBI Taxonomy" id="2138241"/>
    <lineage>
        <taxon>Eukaryota</taxon>
        <taxon>Metazoa</taxon>
        <taxon>Ecdysozoa</taxon>
        <taxon>Nematoda</taxon>
        <taxon>Chromadorea</taxon>
        <taxon>Rhabditida</taxon>
        <taxon>Rhabditina</taxon>
        <taxon>Rhabditomorpha</taxon>
        <taxon>Rhabditoidea</taxon>
        <taxon>Rhabditidae</taxon>
        <taxon>Mesorhabditinae</taxon>
        <taxon>Mesorhabditis</taxon>
    </lineage>
</organism>
<dbReference type="Proteomes" id="UP000887575">
    <property type="component" value="Unassembled WGS sequence"/>
</dbReference>
<proteinExistence type="predicted"/>
<protein>
    <submittedName>
        <fullName evidence="10">Homeobox domain-containing protein</fullName>
    </submittedName>
</protein>
<sequence>MLPTDESPLPSVPAWTNEKTVPLLSSMEENQAPMCPPLNPLMSYPIYGHQFPYPYYPIQYPYPQPTNPFWKLGNEGEEKLEDEGSDNEKRKRRRVLFDPWQYRKLEERFQKSPNILQPERREFSQKIGLTENQIKIWFQNKRYKMRKRSPGSSESSEFQSNEGAHRWTRENESSPICSEGSESVDTNASVTNRLDETKSSNSSPPSLLNYEMPGSSSMLTYPFPFGQPYFEPSAFYGNFPSHHVPGLMSHVAIPHRFPQTQIIETEQKPI</sequence>
<keyword evidence="9" id="KW-1185">Reference proteome</keyword>
<dbReference type="InterPro" id="IPR000047">
    <property type="entry name" value="HTH_motif"/>
</dbReference>
<feature type="DNA-binding region" description="Homeobox" evidence="5">
    <location>
        <begin position="90"/>
        <end position="149"/>
    </location>
</feature>
<comment type="subcellular location">
    <subcellularLocation>
        <location evidence="1 5 6">Nucleus</location>
    </subcellularLocation>
</comment>
<keyword evidence="2 5" id="KW-0238">DNA-binding</keyword>
<feature type="region of interest" description="Disordered" evidence="7">
    <location>
        <begin position="147"/>
        <end position="187"/>
    </location>
</feature>
<dbReference type="GO" id="GO:0000978">
    <property type="term" value="F:RNA polymerase II cis-regulatory region sequence-specific DNA binding"/>
    <property type="evidence" value="ECO:0007669"/>
    <property type="project" value="TreeGrafter"/>
</dbReference>
<dbReference type="InterPro" id="IPR001356">
    <property type="entry name" value="HD"/>
</dbReference>
<dbReference type="PROSITE" id="PS50071">
    <property type="entry name" value="HOMEOBOX_2"/>
    <property type="match status" value="1"/>
</dbReference>
<accession>A0AAF3EAZ2</accession>
<dbReference type="InterPro" id="IPR009057">
    <property type="entry name" value="Homeodomain-like_sf"/>
</dbReference>
<feature type="compositionally biased region" description="Low complexity" evidence="7">
    <location>
        <begin position="150"/>
        <end position="162"/>
    </location>
</feature>
<reference evidence="10" key="1">
    <citation type="submission" date="2024-02" db="UniProtKB">
        <authorList>
            <consortium name="WormBaseParasite"/>
        </authorList>
    </citation>
    <scope>IDENTIFICATION</scope>
</reference>
<dbReference type="InterPro" id="IPR017970">
    <property type="entry name" value="Homeobox_CS"/>
</dbReference>
<dbReference type="GO" id="GO:0030154">
    <property type="term" value="P:cell differentiation"/>
    <property type="evidence" value="ECO:0007669"/>
    <property type="project" value="TreeGrafter"/>
</dbReference>
<evidence type="ECO:0000313" key="10">
    <source>
        <dbReference type="WBParaSite" id="MBELARI_LOCUS11099"/>
    </source>
</evidence>
<evidence type="ECO:0000259" key="8">
    <source>
        <dbReference type="PROSITE" id="PS50071"/>
    </source>
</evidence>
<dbReference type="GO" id="GO:0000981">
    <property type="term" value="F:DNA-binding transcription factor activity, RNA polymerase II-specific"/>
    <property type="evidence" value="ECO:0007669"/>
    <property type="project" value="InterPro"/>
</dbReference>
<dbReference type="Pfam" id="PF00046">
    <property type="entry name" value="Homeodomain"/>
    <property type="match status" value="1"/>
</dbReference>
<keyword evidence="4 5" id="KW-0539">Nucleus</keyword>
<evidence type="ECO:0000256" key="4">
    <source>
        <dbReference type="ARBA" id="ARBA00023242"/>
    </source>
</evidence>
<dbReference type="AlphaFoldDB" id="A0AAF3EAZ2"/>
<dbReference type="SMART" id="SM00389">
    <property type="entry name" value="HOX"/>
    <property type="match status" value="1"/>
</dbReference>